<protein>
    <submittedName>
        <fullName evidence="6">P-loop containing nucleoside triphosphate hydrolase protein</fullName>
    </submittedName>
</protein>
<keyword evidence="1" id="KW-0547">Nucleotide-binding</keyword>
<dbReference type="InterPro" id="IPR011545">
    <property type="entry name" value="DEAD/DEAH_box_helicase_dom"/>
</dbReference>
<organism evidence="6 7">
    <name type="scientific">Mycena maculata</name>
    <dbReference type="NCBI Taxonomy" id="230809"/>
    <lineage>
        <taxon>Eukaryota</taxon>
        <taxon>Fungi</taxon>
        <taxon>Dikarya</taxon>
        <taxon>Basidiomycota</taxon>
        <taxon>Agaricomycotina</taxon>
        <taxon>Agaricomycetes</taxon>
        <taxon>Agaricomycetidae</taxon>
        <taxon>Agaricales</taxon>
        <taxon>Marasmiineae</taxon>
        <taxon>Mycenaceae</taxon>
        <taxon>Mycena</taxon>
    </lineage>
</organism>
<dbReference type="InterPro" id="IPR001650">
    <property type="entry name" value="Helicase_C-like"/>
</dbReference>
<dbReference type="Pfam" id="PF00270">
    <property type="entry name" value="DEAD"/>
    <property type="match status" value="1"/>
</dbReference>
<dbReference type="GO" id="GO:0036297">
    <property type="term" value="P:interstrand cross-link repair"/>
    <property type="evidence" value="ECO:0007669"/>
    <property type="project" value="TreeGrafter"/>
</dbReference>
<dbReference type="Pfam" id="PF08839">
    <property type="entry name" value="CDT1"/>
    <property type="match status" value="1"/>
</dbReference>
<dbReference type="InterPro" id="IPR014939">
    <property type="entry name" value="CDT1_Gemini-bd-like"/>
</dbReference>
<evidence type="ECO:0000256" key="1">
    <source>
        <dbReference type="ARBA" id="ARBA00022741"/>
    </source>
</evidence>
<feature type="signal peptide" evidence="3">
    <location>
        <begin position="1"/>
        <end position="16"/>
    </location>
</feature>
<dbReference type="InterPro" id="IPR027417">
    <property type="entry name" value="P-loop_NTPase"/>
</dbReference>
<dbReference type="Pfam" id="PF00271">
    <property type="entry name" value="Helicase_C"/>
    <property type="match status" value="1"/>
</dbReference>
<dbReference type="AlphaFoldDB" id="A0AAD7J4A9"/>
<feature type="domain" description="Helicase ATP-binding" evidence="4">
    <location>
        <begin position="260"/>
        <end position="443"/>
    </location>
</feature>
<feature type="domain" description="Helicase C-terminal" evidence="5">
    <location>
        <begin position="478"/>
        <end position="635"/>
    </location>
</feature>
<dbReference type="InterPro" id="IPR014001">
    <property type="entry name" value="Helicase_ATP-bd"/>
</dbReference>
<dbReference type="SMART" id="SM00490">
    <property type="entry name" value="HELICc"/>
    <property type="match status" value="1"/>
</dbReference>
<dbReference type="SUPFAM" id="SSF52540">
    <property type="entry name" value="P-loop containing nucleoside triphosphate hydrolases"/>
    <property type="match status" value="1"/>
</dbReference>
<keyword evidence="6" id="KW-0378">Hydrolase</keyword>
<dbReference type="GO" id="GO:0016787">
    <property type="term" value="F:hydrolase activity"/>
    <property type="evidence" value="ECO:0007669"/>
    <property type="project" value="UniProtKB-KW"/>
</dbReference>
<dbReference type="GO" id="GO:0005524">
    <property type="term" value="F:ATP binding"/>
    <property type="evidence" value="ECO:0007669"/>
    <property type="project" value="UniProtKB-KW"/>
</dbReference>
<evidence type="ECO:0000313" key="6">
    <source>
        <dbReference type="EMBL" id="KAJ7756837.1"/>
    </source>
</evidence>
<evidence type="ECO:0000256" key="3">
    <source>
        <dbReference type="SAM" id="SignalP"/>
    </source>
</evidence>
<dbReference type="Gene3D" id="3.40.50.300">
    <property type="entry name" value="P-loop containing nucleotide triphosphate hydrolases"/>
    <property type="match status" value="2"/>
</dbReference>
<dbReference type="GO" id="GO:0043138">
    <property type="term" value="F:3'-5' DNA helicase activity"/>
    <property type="evidence" value="ECO:0007669"/>
    <property type="project" value="TreeGrafter"/>
</dbReference>
<gene>
    <name evidence="6" type="ORF">DFH07DRAFT_474496</name>
</gene>
<dbReference type="CDD" id="cd17923">
    <property type="entry name" value="DEXHc_Hrq1-like"/>
    <property type="match status" value="1"/>
</dbReference>
<comment type="caution">
    <text evidence="6">The sequence shown here is derived from an EMBL/GenBank/DDBJ whole genome shotgun (WGS) entry which is preliminary data.</text>
</comment>
<name>A0AAD7J4A9_9AGAR</name>
<evidence type="ECO:0000256" key="2">
    <source>
        <dbReference type="ARBA" id="ARBA00022840"/>
    </source>
</evidence>
<dbReference type="GO" id="GO:0005634">
    <property type="term" value="C:nucleus"/>
    <property type="evidence" value="ECO:0007669"/>
    <property type="project" value="TreeGrafter"/>
</dbReference>
<dbReference type="InterPro" id="IPR055227">
    <property type="entry name" value="HRQ1_WHD"/>
</dbReference>
<proteinExistence type="predicted"/>
<dbReference type="PANTHER" id="PTHR47957:SF3">
    <property type="entry name" value="ATP-DEPENDENT HELICASE HRQ1"/>
    <property type="match status" value="1"/>
</dbReference>
<keyword evidence="2" id="KW-0067">ATP-binding</keyword>
<dbReference type="SMART" id="SM00487">
    <property type="entry name" value="DEXDc"/>
    <property type="match status" value="1"/>
</dbReference>
<dbReference type="Proteomes" id="UP001215280">
    <property type="component" value="Unassembled WGS sequence"/>
</dbReference>
<dbReference type="InterPro" id="IPR018973">
    <property type="entry name" value="MZB"/>
</dbReference>
<dbReference type="Pfam" id="PF09369">
    <property type="entry name" value="MZB"/>
    <property type="match status" value="1"/>
</dbReference>
<dbReference type="GO" id="GO:0003676">
    <property type="term" value="F:nucleic acid binding"/>
    <property type="evidence" value="ECO:0007669"/>
    <property type="project" value="InterPro"/>
</dbReference>
<dbReference type="PANTHER" id="PTHR47957">
    <property type="entry name" value="ATP-DEPENDENT HELICASE HRQ1"/>
    <property type="match status" value="1"/>
</dbReference>
<keyword evidence="7" id="KW-1185">Reference proteome</keyword>
<feature type="chain" id="PRO_5041953182" evidence="3">
    <location>
        <begin position="17"/>
        <end position="1006"/>
    </location>
</feature>
<accession>A0AAD7J4A9</accession>
<dbReference type="PROSITE" id="PS51194">
    <property type="entry name" value="HELICASE_CTER"/>
    <property type="match status" value="1"/>
</dbReference>
<evidence type="ECO:0000259" key="5">
    <source>
        <dbReference type="PROSITE" id="PS51194"/>
    </source>
</evidence>
<keyword evidence="3" id="KW-0732">Signal</keyword>
<evidence type="ECO:0000259" key="4">
    <source>
        <dbReference type="PROSITE" id="PS51192"/>
    </source>
</evidence>
<evidence type="ECO:0000313" key="7">
    <source>
        <dbReference type="Proteomes" id="UP001215280"/>
    </source>
</evidence>
<sequence>MMWLFKVFKALNTVLAFVSSRKQLATSFHTIRLSVESLLKRPLDLKNVAELKALLPELVKFAYLPRNEIMVQEFQESSKKPDFRILNGPPKHSDGRDEEDHVLVLEFVDKSNGKKVEDPTQMLTAPPSLTPAAMKKLVEKRNERFSQAVNELILATGGADDPVALLKAAARDHIPINPSEPATWPTFAIPEPKSRPSIDAVLAEVMQQDWYSDQIVERRTVNAKVGQIGALHSPLSDTIVHALQNSRNISSLYTHQAAAINAINLGKNVIVSTSTASGKSVIYQVPVLQFLEANSHSTAMFVYPTKALAQDQRAALEQLVACCSGLEHLEIATYDGDTPRESRAGIRETASVIFTNFDMIHVSILPHEDLWRTFLKNLKVFAVDELHYYSGVLGSHIAQITRRFRRVLAAVGNSRTILVSCSATISNPSAHMQRIFGIGTSDIEVVTEDGAPSGIKDFVIWKPPSNASTDRPVSSISEATSLMKFLMQRGVRVILFCKIRKVCELAMKSLRLELTKEGRFDILERVKSYRGGYSQEERRRIEHDAFTGHLLGIVATNALELGVDIGVLDAVIMLGFPGTVASFRQQAGRAGRRARDSLALFVAECLPIDQHYVNNPQELFEGNIEDLVVDLDNSILLEAHLQCAAQEMPICQTDTKFFGPLMKEICETRLRVDNDGWYHTHPKFLPFPSKHISIRGIQEEVYTVVDVTRINQPGGSTYLLEELEISRAIFEIYEGGVFIHQGLTYIVKEISHDSKMAKVVRADINWTTSPRDFTNVDAIQTYRIKEIRNSAHLAFYGRVDVQVMVYGFYKIRNNSILDTVSLDSDPWEHETTGFWMDVPNSTLKLLRSKQFKVAAAIHSASHAVLNRFVLTDVKTECKAPEKENKLQESSRKRPARLIFYDAVGLGGGVSTKAFDNVHELLCKAERAIETCTCDTGCTKCIHSGTCREKNEVTSKLGALLVLKGILGIDVDPNSISVQTEEIGHDTIVEPLGVGAMAGVTVERADT</sequence>
<dbReference type="PROSITE" id="PS51192">
    <property type="entry name" value="HELICASE_ATP_BIND_1"/>
    <property type="match status" value="1"/>
</dbReference>
<dbReference type="Pfam" id="PF22982">
    <property type="entry name" value="WHD_HRQ1"/>
    <property type="match status" value="1"/>
</dbReference>
<dbReference type="CDD" id="cd18797">
    <property type="entry name" value="SF2_C_Hrq"/>
    <property type="match status" value="1"/>
</dbReference>
<dbReference type="EMBL" id="JARJLG010000060">
    <property type="protein sequence ID" value="KAJ7756837.1"/>
    <property type="molecule type" value="Genomic_DNA"/>
</dbReference>
<reference evidence="6" key="1">
    <citation type="submission" date="2023-03" db="EMBL/GenBank/DDBJ databases">
        <title>Massive genome expansion in bonnet fungi (Mycena s.s.) driven by repeated elements and novel gene families across ecological guilds.</title>
        <authorList>
            <consortium name="Lawrence Berkeley National Laboratory"/>
            <person name="Harder C.B."/>
            <person name="Miyauchi S."/>
            <person name="Viragh M."/>
            <person name="Kuo A."/>
            <person name="Thoen E."/>
            <person name="Andreopoulos B."/>
            <person name="Lu D."/>
            <person name="Skrede I."/>
            <person name="Drula E."/>
            <person name="Henrissat B."/>
            <person name="Morin E."/>
            <person name="Kohler A."/>
            <person name="Barry K."/>
            <person name="LaButti K."/>
            <person name="Morin E."/>
            <person name="Salamov A."/>
            <person name="Lipzen A."/>
            <person name="Mereny Z."/>
            <person name="Hegedus B."/>
            <person name="Baldrian P."/>
            <person name="Stursova M."/>
            <person name="Weitz H."/>
            <person name="Taylor A."/>
            <person name="Grigoriev I.V."/>
            <person name="Nagy L.G."/>
            <person name="Martin F."/>
            <person name="Kauserud H."/>
        </authorList>
    </citation>
    <scope>NUCLEOTIDE SEQUENCE</scope>
    <source>
        <strain evidence="6">CBHHK188m</strain>
    </source>
</reference>
<dbReference type="GO" id="GO:0006289">
    <property type="term" value="P:nucleotide-excision repair"/>
    <property type="evidence" value="ECO:0007669"/>
    <property type="project" value="TreeGrafter"/>
</dbReference>